<organism evidence="2 3">
    <name type="scientific">Parambassis ranga</name>
    <name type="common">Indian glassy fish</name>
    <dbReference type="NCBI Taxonomy" id="210632"/>
    <lineage>
        <taxon>Eukaryota</taxon>
        <taxon>Metazoa</taxon>
        <taxon>Chordata</taxon>
        <taxon>Craniata</taxon>
        <taxon>Vertebrata</taxon>
        <taxon>Euteleostomi</taxon>
        <taxon>Actinopterygii</taxon>
        <taxon>Neopterygii</taxon>
        <taxon>Teleostei</taxon>
        <taxon>Neoteleostei</taxon>
        <taxon>Acanthomorphata</taxon>
        <taxon>Ovalentaria</taxon>
        <taxon>Ambassidae</taxon>
        <taxon>Parambassis</taxon>
    </lineage>
</organism>
<name>A0A6P7HN29_9TELE</name>
<evidence type="ECO:0000313" key="3">
    <source>
        <dbReference type="RefSeq" id="XP_028250004.1"/>
    </source>
</evidence>
<evidence type="ECO:0000256" key="1">
    <source>
        <dbReference type="SAM" id="MobiDB-lite"/>
    </source>
</evidence>
<keyword evidence="2" id="KW-1185">Reference proteome</keyword>
<protein>
    <submittedName>
        <fullName evidence="3">Uncharacterized protein LOC114426659</fullName>
    </submittedName>
</protein>
<evidence type="ECO:0000313" key="2">
    <source>
        <dbReference type="Proteomes" id="UP000515145"/>
    </source>
</evidence>
<dbReference type="PANTHER" id="PTHR34488:SF1">
    <property type="entry name" value="SI:CH211-245H14.1-RELATED"/>
    <property type="match status" value="1"/>
</dbReference>
<dbReference type="AlphaFoldDB" id="A0A6P7HN29"/>
<feature type="region of interest" description="Disordered" evidence="1">
    <location>
        <begin position="1"/>
        <end position="37"/>
    </location>
</feature>
<proteinExistence type="predicted"/>
<accession>A0A6P7HN29</accession>
<sequence>MADNYPSMDPSSQGRPERPVSKQLPPLPPELEKQKKDVPEELYNAVGVSLKHYQDYNKDHNIKKFFDTFKSFIDSKPDVSNAGITVRIHTVTTGNTYGPDKALLAQVKDSGRITLEETDMSRCHVIILFCQISSRPGSDVQYAMSDLPGDKPVILVLMHHSRKAYYTDTENWSDTYPKVVLGVNVFYHETVKGLLSCKENKLAVQKIKKKLQKYISH</sequence>
<dbReference type="RefSeq" id="XP_028250004.1">
    <property type="nucleotide sequence ID" value="XM_028394203.1"/>
</dbReference>
<dbReference type="GeneID" id="114426659"/>
<dbReference type="PANTHER" id="PTHR34488">
    <property type="entry name" value="SI:CH211-245H14.1-RELATED"/>
    <property type="match status" value="1"/>
</dbReference>
<dbReference type="OrthoDB" id="8446971at2759"/>
<dbReference type="InParanoid" id="A0A6P7HN29"/>
<dbReference type="Proteomes" id="UP000515145">
    <property type="component" value="Chromosome 21"/>
</dbReference>
<gene>
    <name evidence="3" type="primary">LOC114426659</name>
</gene>
<reference evidence="3" key="1">
    <citation type="submission" date="2025-08" db="UniProtKB">
        <authorList>
            <consortium name="RefSeq"/>
        </authorList>
    </citation>
    <scope>IDENTIFICATION</scope>
</reference>